<name>A0A2H3E706_ARMGA</name>
<evidence type="ECO:0000313" key="2">
    <source>
        <dbReference type="Proteomes" id="UP000217790"/>
    </source>
</evidence>
<dbReference type="Proteomes" id="UP000217790">
    <property type="component" value="Unassembled WGS sequence"/>
</dbReference>
<accession>A0A2H3E706</accession>
<dbReference type="InParanoid" id="A0A2H3E706"/>
<keyword evidence="2" id="KW-1185">Reference proteome</keyword>
<evidence type="ECO:0000313" key="1">
    <source>
        <dbReference type="EMBL" id="PBK95456.1"/>
    </source>
</evidence>
<gene>
    <name evidence="1" type="ORF">ARMGADRAFT_926199</name>
</gene>
<sequence>FLAATPGCKSVAGTQNTFDCFQAANSSAIYQNCRGLDGHSDAIPPDLPTCPWARGQFATIPFISKV</sequence>
<dbReference type="OrthoDB" id="408631at2759"/>
<feature type="non-terminal residue" evidence="1">
    <location>
        <position position="1"/>
    </location>
</feature>
<dbReference type="EMBL" id="KZ293652">
    <property type="protein sequence ID" value="PBK95456.1"/>
    <property type="molecule type" value="Genomic_DNA"/>
</dbReference>
<dbReference type="STRING" id="47427.A0A2H3E706"/>
<dbReference type="AlphaFoldDB" id="A0A2H3E706"/>
<proteinExistence type="predicted"/>
<protein>
    <submittedName>
        <fullName evidence="1">Uncharacterized protein</fullName>
    </submittedName>
</protein>
<organism evidence="1 2">
    <name type="scientific">Armillaria gallica</name>
    <name type="common">Bulbous honey fungus</name>
    <name type="synonym">Armillaria bulbosa</name>
    <dbReference type="NCBI Taxonomy" id="47427"/>
    <lineage>
        <taxon>Eukaryota</taxon>
        <taxon>Fungi</taxon>
        <taxon>Dikarya</taxon>
        <taxon>Basidiomycota</taxon>
        <taxon>Agaricomycotina</taxon>
        <taxon>Agaricomycetes</taxon>
        <taxon>Agaricomycetidae</taxon>
        <taxon>Agaricales</taxon>
        <taxon>Marasmiineae</taxon>
        <taxon>Physalacriaceae</taxon>
        <taxon>Armillaria</taxon>
    </lineage>
</organism>
<reference evidence="2" key="1">
    <citation type="journal article" date="2017" name="Nat. Ecol. Evol.">
        <title>Genome expansion and lineage-specific genetic innovations in the forest pathogenic fungi Armillaria.</title>
        <authorList>
            <person name="Sipos G."/>
            <person name="Prasanna A.N."/>
            <person name="Walter M.C."/>
            <person name="O'Connor E."/>
            <person name="Balint B."/>
            <person name="Krizsan K."/>
            <person name="Kiss B."/>
            <person name="Hess J."/>
            <person name="Varga T."/>
            <person name="Slot J."/>
            <person name="Riley R."/>
            <person name="Boka B."/>
            <person name="Rigling D."/>
            <person name="Barry K."/>
            <person name="Lee J."/>
            <person name="Mihaltcheva S."/>
            <person name="LaButti K."/>
            <person name="Lipzen A."/>
            <person name="Waldron R."/>
            <person name="Moloney N.M."/>
            <person name="Sperisen C."/>
            <person name="Kredics L."/>
            <person name="Vagvoelgyi C."/>
            <person name="Patrignani A."/>
            <person name="Fitzpatrick D."/>
            <person name="Nagy I."/>
            <person name="Doyle S."/>
            <person name="Anderson J.B."/>
            <person name="Grigoriev I.V."/>
            <person name="Gueldener U."/>
            <person name="Muensterkoetter M."/>
            <person name="Nagy L.G."/>
        </authorList>
    </citation>
    <scope>NUCLEOTIDE SEQUENCE [LARGE SCALE GENOMIC DNA]</scope>
    <source>
        <strain evidence="2">Ar21-2</strain>
    </source>
</reference>